<dbReference type="Gene3D" id="2.40.160.210">
    <property type="entry name" value="Acyl-CoA thioesterase, double hotdog domain"/>
    <property type="match status" value="1"/>
</dbReference>
<evidence type="ECO:0000259" key="1">
    <source>
        <dbReference type="Pfam" id="PF13622"/>
    </source>
</evidence>
<gene>
    <name evidence="3" type="ORF">HHI_07092</name>
</gene>
<feature type="domain" description="Acyl-CoA thioesterase-like N-terminal HotDog" evidence="1">
    <location>
        <begin position="23"/>
        <end position="104"/>
    </location>
</feature>
<proteinExistence type="predicted"/>
<dbReference type="EMBL" id="ARYI01000005">
    <property type="protein sequence ID" value="KCZ94994.1"/>
    <property type="molecule type" value="Genomic_DNA"/>
</dbReference>
<evidence type="ECO:0000259" key="2">
    <source>
        <dbReference type="Pfam" id="PF20789"/>
    </source>
</evidence>
<dbReference type="Pfam" id="PF13622">
    <property type="entry name" value="4HBT_3"/>
    <property type="match status" value="1"/>
</dbReference>
<accession>A0A059FWF4</accession>
<protein>
    <recommendedName>
        <fullName evidence="5">Thioesterase family protein</fullName>
    </recommendedName>
</protein>
<dbReference type="PATRIC" id="fig|1280951.3.peg.1434"/>
<organism evidence="3 4">
    <name type="scientific">Hyphomonas hirschiana VP5</name>
    <dbReference type="NCBI Taxonomy" id="1280951"/>
    <lineage>
        <taxon>Bacteria</taxon>
        <taxon>Pseudomonadati</taxon>
        <taxon>Pseudomonadota</taxon>
        <taxon>Alphaproteobacteria</taxon>
        <taxon>Hyphomonadales</taxon>
        <taxon>Hyphomonadaceae</taxon>
        <taxon>Hyphomonas</taxon>
    </lineage>
</organism>
<evidence type="ECO:0000313" key="4">
    <source>
        <dbReference type="Proteomes" id="UP000025061"/>
    </source>
</evidence>
<dbReference type="InterPro" id="IPR049449">
    <property type="entry name" value="TesB_ACOT8-like_N"/>
</dbReference>
<comment type="caution">
    <text evidence="3">The sequence shown here is derived from an EMBL/GenBank/DDBJ whole genome shotgun (WGS) entry which is preliminary data.</text>
</comment>
<dbReference type="AlphaFoldDB" id="A0A059FWF4"/>
<dbReference type="InterPro" id="IPR029069">
    <property type="entry name" value="HotDog_dom_sf"/>
</dbReference>
<reference evidence="3 4" key="1">
    <citation type="submission" date="2013-04" db="EMBL/GenBank/DDBJ databases">
        <title>Hyphomonas hirschiana VP5 Genome Sequencing.</title>
        <authorList>
            <person name="Lai Q."/>
            <person name="Shao Z."/>
        </authorList>
    </citation>
    <scope>NUCLEOTIDE SEQUENCE [LARGE SCALE GENOMIC DNA]</scope>
    <source>
        <strain evidence="3 4">VP5</strain>
    </source>
</reference>
<dbReference type="OrthoDB" id="7059210at2"/>
<dbReference type="Pfam" id="PF20789">
    <property type="entry name" value="4HBT_3C"/>
    <property type="match status" value="1"/>
</dbReference>
<dbReference type="SUPFAM" id="SSF54637">
    <property type="entry name" value="Thioesterase/thiol ester dehydrase-isomerase"/>
    <property type="match status" value="2"/>
</dbReference>
<keyword evidence="4" id="KW-1185">Reference proteome</keyword>
<sequence>MNYTDLLASIADAGPNARTMLVPETWMQGRTAYGGLTAALCLEAARPLAPGLPVRAVQVAFVGPVNGAVTCKAEVLRQGKNTVFVSVRMTGDDGVLADCIMTFGASRQSSLNFADLPAPDVPNPEDVKPYFRNHQGPAFAQNFDLLIAGGALPLSGAEKADVSIWMRHKDTATPMDAVSLLALADAPPPAAMTMFKEPGRISSMTWMAEFLTEDIETEDRWFLARHVAQTARNGYSSQEMLLWNKARQPIMVGRQTIALFI</sequence>
<dbReference type="InterPro" id="IPR042171">
    <property type="entry name" value="Acyl-CoA_hotdog"/>
</dbReference>
<dbReference type="RefSeq" id="WP_011646891.1">
    <property type="nucleotide sequence ID" value="NZ_ARYI01000005.1"/>
</dbReference>
<evidence type="ECO:0000313" key="3">
    <source>
        <dbReference type="EMBL" id="KCZ94994.1"/>
    </source>
</evidence>
<name>A0A059FWF4_9PROT</name>
<feature type="domain" description="Acyl-CoA thioesterase-like C-terminal" evidence="2">
    <location>
        <begin position="124"/>
        <end position="257"/>
    </location>
</feature>
<dbReference type="Proteomes" id="UP000025061">
    <property type="component" value="Unassembled WGS sequence"/>
</dbReference>
<dbReference type="InterPro" id="IPR049450">
    <property type="entry name" value="ACOT8-like_C"/>
</dbReference>
<evidence type="ECO:0008006" key="5">
    <source>
        <dbReference type="Google" id="ProtNLM"/>
    </source>
</evidence>